<sequence length="326" mass="37009">MKSRLMSLINIPRWAGITAMLVVLAPSTVFATHFELSRLAAEIELLSDQLADELRYTRHYGSVRQRALTLRREAAQFAESLRRNRSNSRIRSRFKDVRRGYERLEQAFFVADRRDHDPRLYREINLLSNVFTNLSDEFYYAGFGGQSYGPAYNAPYSGIAIIGSRNYGSRSYGSRNSGSRNIGSRRGGSRDYDRRDHDSRSNGRIVPNRERAVPPVFRGNSGGVVSSRQDGRGGQDRGQRAESEGRDRPGRAGLDRGSRSVQNAPSFDHRSNVLERQGRQNNRRRELGNQTRNNRSSVSPRQSSRGTNVQRGRGGRNGVSENRRRN</sequence>
<feature type="region of interest" description="Disordered" evidence="1">
    <location>
        <begin position="169"/>
        <end position="326"/>
    </location>
</feature>
<feature type="compositionally biased region" description="Basic and acidic residues" evidence="1">
    <location>
        <begin position="188"/>
        <end position="212"/>
    </location>
</feature>
<gene>
    <name evidence="2" type="ORF">COB20_14770</name>
</gene>
<feature type="compositionally biased region" description="Polar residues" evidence="1">
    <location>
        <begin position="291"/>
        <end position="304"/>
    </location>
</feature>
<name>A0A2A4WXZ2_9GAMM</name>
<protein>
    <submittedName>
        <fullName evidence="2">Uncharacterized protein</fullName>
    </submittedName>
</protein>
<comment type="caution">
    <text evidence="2">The sequence shown here is derived from an EMBL/GenBank/DDBJ whole genome shotgun (WGS) entry which is preliminary data.</text>
</comment>
<accession>A0A2A4WXZ2</accession>
<evidence type="ECO:0000313" key="3">
    <source>
        <dbReference type="Proteomes" id="UP000218767"/>
    </source>
</evidence>
<feature type="compositionally biased region" description="Basic and acidic residues" evidence="1">
    <location>
        <begin position="267"/>
        <end position="287"/>
    </location>
</feature>
<evidence type="ECO:0000256" key="1">
    <source>
        <dbReference type="SAM" id="MobiDB-lite"/>
    </source>
</evidence>
<feature type="compositionally biased region" description="Low complexity" evidence="1">
    <location>
        <begin position="169"/>
        <end position="184"/>
    </location>
</feature>
<dbReference type="AlphaFoldDB" id="A0A2A4WXZ2"/>
<reference evidence="3" key="1">
    <citation type="submission" date="2017-08" db="EMBL/GenBank/DDBJ databases">
        <title>A dynamic microbial community with high functional redundancy inhabits the cold, oxic subseafloor aquifer.</title>
        <authorList>
            <person name="Tully B.J."/>
            <person name="Wheat C.G."/>
            <person name="Glazer B.T."/>
            <person name="Huber J.A."/>
        </authorList>
    </citation>
    <scope>NUCLEOTIDE SEQUENCE [LARGE SCALE GENOMIC DNA]</scope>
</reference>
<organism evidence="2 3">
    <name type="scientific">SAR86 cluster bacterium</name>
    <dbReference type="NCBI Taxonomy" id="2030880"/>
    <lineage>
        <taxon>Bacteria</taxon>
        <taxon>Pseudomonadati</taxon>
        <taxon>Pseudomonadota</taxon>
        <taxon>Gammaproteobacteria</taxon>
        <taxon>SAR86 cluster</taxon>
    </lineage>
</organism>
<dbReference type="EMBL" id="NVUL01000097">
    <property type="protein sequence ID" value="PCI74687.1"/>
    <property type="molecule type" value="Genomic_DNA"/>
</dbReference>
<proteinExistence type="predicted"/>
<feature type="compositionally biased region" description="Basic and acidic residues" evidence="1">
    <location>
        <begin position="229"/>
        <end position="258"/>
    </location>
</feature>
<dbReference type="Proteomes" id="UP000218767">
    <property type="component" value="Unassembled WGS sequence"/>
</dbReference>
<evidence type="ECO:0000313" key="2">
    <source>
        <dbReference type="EMBL" id="PCI74687.1"/>
    </source>
</evidence>